<evidence type="ECO:0000256" key="2">
    <source>
        <dbReference type="ARBA" id="ARBA00022723"/>
    </source>
</evidence>
<comment type="subunit">
    <text evidence="8 10">Monomer.</text>
</comment>
<dbReference type="InterPro" id="IPR027417">
    <property type="entry name" value="P-loop_NTPase"/>
</dbReference>
<evidence type="ECO:0000256" key="5">
    <source>
        <dbReference type="ARBA" id="ARBA00022777"/>
    </source>
</evidence>
<dbReference type="InterPro" id="IPR000850">
    <property type="entry name" value="Adenylat/UMP-CMP_kin"/>
</dbReference>
<dbReference type="NCBIfam" id="TIGR01351">
    <property type="entry name" value="adk"/>
    <property type="match status" value="1"/>
</dbReference>
<feature type="binding site" evidence="8">
    <location>
        <position position="152"/>
    </location>
    <ligand>
        <name>AMP</name>
        <dbReference type="ChEBI" id="CHEBI:456215"/>
    </ligand>
</feature>
<keyword evidence="8" id="KW-0963">Cytoplasm</keyword>
<feature type="binding site" evidence="8">
    <location>
        <position position="128"/>
    </location>
    <ligand>
        <name>Zn(2+)</name>
        <dbReference type="ChEBI" id="CHEBI:29105"/>
        <note>structural</note>
    </ligand>
</feature>
<evidence type="ECO:0000256" key="7">
    <source>
        <dbReference type="ARBA" id="ARBA00022840"/>
    </source>
</evidence>
<comment type="pathway">
    <text evidence="8">Purine metabolism; AMP biosynthesis via salvage pathway; AMP from ADP: step 1/1.</text>
</comment>
<evidence type="ECO:0000256" key="10">
    <source>
        <dbReference type="RuleBase" id="RU003331"/>
    </source>
</evidence>
<dbReference type="InterPro" id="IPR007862">
    <property type="entry name" value="Adenylate_kinase_lid-dom"/>
</dbReference>
<dbReference type="InterPro" id="IPR033690">
    <property type="entry name" value="Adenylat_kinase_CS"/>
</dbReference>
<proteinExistence type="inferred from homology"/>
<feature type="binding site" evidence="8">
    <location>
        <begin position="85"/>
        <end position="88"/>
    </location>
    <ligand>
        <name>AMP</name>
        <dbReference type="ChEBI" id="CHEBI:456215"/>
    </ligand>
</feature>
<dbReference type="NCBIfam" id="NF001381">
    <property type="entry name" value="PRK00279.1-3"/>
    <property type="match status" value="1"/>
</dbReference>
<reference evidence="12" key="2">
    <citation type="journal article" date="2021" name="PeerJ">
        <title>Extensive microbial diversity within the chicken gut microbiome revealed by metagenomics and culture.</title>
        <authorList>
            <person name="Gilroy R."/>
            <person name="Ravi A."/>
            <person name="Getino M."/>
            <person name="Pursley I."/>
            <person name="Horton D.L."/>
            <person name="Alikhan N.F."/>
            <person name="Baker D."/>
            <person name="Gharbi K."/>
            <person name="Hall N."/>
            <person name="Watson M."/>
            <person name="Adriaenssens E.M."/>
            <person name="Foster-Nyarko E."/>
            <person name="Jarju S."/>
            <person name="Secka A."/>
            <person name="Antonio M."/>
            <person name="Oren A."/>
            <person name="Chaudhuri R.R."/>
            <person name="La Ragione R."/>
            <person name="Hildebrand F."/>
            <person name="Pallen M.J."/>
        </authorList>
    </citation>
    <scope>NUCLEOTIDE SEQUENCE</scope>
    <source>
        <strain evidence="12">CHK183-6373</strain>
    </source>
</reference>
<evidence type="ECO:0000256" key="8">
    <source>
        <dbReference type="HAMAP-Rule" id="MF_00235"/>
    </source>
</evidence>
<evidence type="ECO:0000256" key="6">
    <source>
        <dbReference type="ARBA" id="ARBA00022833"/>
    </source>
</evidence>
<comment type="caution">
    <text evidence="8">Lacks conserved residue(s) required for the propagation of feature annotation.</text>
</comment>
<gene>
    <name evidence="8" type="primary">adk</name>
    <name evidence="12" type="ORF">IAA64_01175</name>
</gene>
<dbReference type="Pfam" id="PF05191">
    <property type="entry name" value="ADK_lid"/>
    <property type="match status" value="1"/>
</dbReference>
<sequence length="207" mass="22580">MKLIFLGPPGAGKGTQAAEVAAKLNIAHISTGDMLRRAIRLGTPTGKQAKETIDAGKLVSDEIVIAMVEERIREADCVNGFLLDGFPRSVHQAEALEGFSAIDCVIEIDVADDKLLSRLTGRRVCKDCQGTFHISQLEKEVCPVCGGALYQRDDDKPETIENRLKVYHTQTAPLIAFYKERGLLKVVNGDDTPVNVTRAIFRALGCE</sequence>
<dbReference type="AlphaFoldDB" id="A0A9D1P6F9"/>
<feature type="domain" description="Adenylate kinase active site lid" evidence="11">
    <location>
        <begin position="122"/>
        <end position="154"/>
    </location>
</feature>
<feature type="binding site" evidence="8">
    <location>
        <position position="163"/>
    </location>
    <ligand>
        <name>AMP</name>
        <dbReference type="ChEBI" id="CHEBI:456215"/>
    </ligand>
</feature>
<keyword evidence="7 8" id="KW-0067">ATP-binding</keyword>
<dbReference type="NCBIfam" id="NF001380">
    <property type="entry name" value="PRK00279.1-2"/>
    <property type="match status" value="1"/>
</dbReference>
<dbReference type="PRINTS" id="PR00094">
    <property type="entry name" value="ADENYLTKNASE"/>
</dbReference>
<dbReference type="FunFam" id="3.40.50.300:FF:000106">
    <property type="entry name" value="Adenylate kinase mitochondrial"/>
    <property type="match status" value="1"/>
</dbReference>
<keyword evidence="2 8" id="KW-0479">Metal-binding</keyword>
<dbReference type="InterPro" id="IPR036193">
    <property type="entry name" value="ADK_active_lid_dom_sf"/>
</dbReference>
<dbReference type="EC" id="2.7.4.3" evidence="8 10"/>
<dbReference type="NCBIfam" id="NF011100">
    <property type="entry name" value="PRK14527.1"/>
    <property type="match status" value="1"/>
</dbReference>
<protein>
    <recommendedName>
        <fullName evidence="8 10">Adenylate kinase</fullName>
        <shortName evidence="8">AK</shortName>
        <ecNumber evidence="8 10">2.7.4.3</ecNumber>
    </recommendedName>
    <alternativeName>
        <fullName evidence="8">ATP-AMP transphosphorylase</fullName>
    </alternativeName>
    <alternativeName>
        <fullName evidence="8">ATP:AMP phosphotransferase</fullName>
    </alternativeName>
    <alternativeName>
        <fullName evidence="8">Adenylate monophosphate kinase</fullName>
    </alternativeName>
</protein>
<dbReference type="InterPro" id="IPR006259">
    <property type="entry name" value="Adenyl_kin_sub"/>
</dbReference>
<dbReference type="GO" id="GO:0044209">
    <property type="term" value="P:AMP salvage"/>
    <property type="evidence" value="ECO:0007669"/>
    <property type="project" value="UniProtKB-UniRule"/>
</dbReference>
<comment type="subcellular location">
    <subcellularLocation>
        <location evidence="8 10">Cytoplasm</location>
    </subcellularLocation>
</comment>
<reference evidence="12" key="1">
    <citation type="submission" date="2020-10" db="EMBL/GenBank/DDBJ databases">
        <authorList>
            <person name="Gilroy R."/>
        </authorList>
    </citation>
    <scope>NUCLEOTIDE SEQUENCE</scope>
    <source>
        <strain evidence="12">CHK183-6373</strain>
    </source>
</reference>
<evidence type="ECO:0000256" key="3">
    <source>
        <dbReference type="ARBA" id="ARBA00022727"/>
    </source>
</evidence>
<feature type="binding site" evidence="8">
    <location>
        <position position="145"/>
    </location>
    <ligand>
        <name>Zn(2+)</name>
        <dbReference type="ChEBI" id="CHEBI:29105"/>
        <note>structural</note>
    </ligand>
</feature>
<feature type="binding site" evidence="8">
    <location>
        <position position="142"/>
    </location>
    <ligand>
        <name>Zn(2+)</name>
        <dbReference type="ChEBI" id="CHEBI:29105"/>
        <note>structural</note>
    </ligand>
</feature>
<keyword evidence="5 8" id="KW-0418">Kinase</keyword>
<feature type="binding site" evidence="8">
    <location>
        <position position="92"/>
    </location>
    <ligand>
        <name>AMP</name>
        <dbReference type="ChEBI" id="CHEBI:456215"/>
    </ligand>
</feature>
<dbReference type="PROSITE" id="PS00113">
    <property type="entry name" value="ADENYLATE_KINASE"/>
    <property type="match status" value="1"/>
</dbReference>
<dbReference type="GO" id="GO:0004017">
    <property type="term" value="F:AMP kinase activity"/>
    <property type="evidence" value="ECO:0007669"/>
    <property type="project" value="UniProtKB-UniRule"/>
</dbReference>
<feature type="binding site" evidence="8">
    <location>
        <position position="125"/>
    </location>
    <ligand>
        <name>Zn(2+)</name>
        <dbReference type="ChEBI" id="CHEBI:29105"/>
        <note>structural</note>
    </ligand>
</feature>
<keyword evidence="4 8" id="KW-0547">Nucleotide-binding</keyword>
<dbReference type="CDD" id="cd01428">
    <property type="entry name" value="ADK"/>
    <property type="match status" value="1"/>
</dbReference>
<evidence type="ECO:0000256" key="9">
    <source>
        <dbReference type="RuleBase" id="RU003330"/>
    </source>
</evidence>
<feature type="region of interest" description="NMP" evidence="8">
    <location>
        <begin position="30"/>
        <end position="59"/>
    </location>
</feature>
<keyword evidence="6 8" id="KW-0862">Zinc</keyword>
<dbReference type="GO" id="GO:0005524">
    <property type="term" value="F:ATP binding"/>
    <property type="evidence" value="ECO:0007669"/>
    <property type="project" value="UniProtKB-UniRule"/>
</dbReference>
<feature type="binding site" evidence="8">
    <location>
        <begin position="131"/>
        <end position="132"/>
    </location>
    <ligand>
        <name>ATP</name>
        <dbReference type="ChEBI" id="CHEBI:30616"/>
    </ligand>
</feature>
<comment type="caution">
    <text evidence="12">The sequence shown here is derived from an EMBL/GenBank/DDBJ whole genome shotgun (WGS) entry which is preliminary data.</text>
</comment>
<dbReference type="Pfam" id="PF00406">
    <property type="entry name" value="ADK"/>
    <property type="match status" value="1"/>
</dbReference>
<feature type="binding site" evidence="8">
    <location>
        <position position="31"/>
    </location>
    <ligand>
        <name>AMP</name>
        <dbReference type="ChEBI" id="CHEBI:456215"/>
    </ligand>
</feature>
<comment type="domain">
    <text evidence="8">Consists of three domains, a large central CORE domain and two small peripheral domains, NMPbind and LID, which undergo movements during catalysis. The LID domain closes over the site of phosphoryl transfer upon ATP binding. Assembling and dissambling the active center during each catalytic cycle provides an effective means to prevent ATP hydrolysis. Some bacteria have evolved a zinc-coordinating structure that stabilizes the LID domain.</text>
</comment>
<feature type="binding site" evidence="8">
    <location>
        <position position="122"/>
    </location>
    <ligand>
        <name>ATP</name>
        <dbReference type="ChEBI" id="CHEBI:30616"/>
    </ligand>
</feature>
<dbReference type="HAMAP" id="MF_00235">
    <property type="entry name" value="Adenylate_kinase_Adk"/>
    <property type="match status" value="1"/>
</dbReference>
<feature type="binding site" evidence="8">
    <location>
        <begin position="57"/>
        <end position="59"/>
    </location>
    <ligand>
        <name>AMP</name>
        <dbReference type="ChEBI" id="CHEBI:456215"/>
    </ligand>
</feature>
<keyword evidence="3 8" id="KW-0545">Nucleotide biosynthesis</keyword>
<name>A0A9D1P6F9_9FIRM</name>
<accession>A0A9D1P6F9</accession>
<evidence type="ECO:0000313" key="12">
    <source>
        <dbReference type="EMBL" id="HIV26554.1"/>
    </source>
</evidence>
<organism evidence="12 13">
    <name type="scientific">Candidatus Ornithocaccomicrobium faecavium</name>
    <dbReference type="NCBI Taxonomy" id="2840890"/>
    <lineage>
        <taxon>Bacteria</taxon>
        <taxon>Bacillati</taxon>
        <taxon>Bacillota</taxon>
        <taxon>Clostridia</taxon>
        <taxon>Candidatus Ornithocaccomicrobium</taxon>
    </lineage>
</organism>
<dbReference type="PANTHER" id="PTHR23359">
    <property type="entry name" value="NUCLEOTIDE KINASE"/>
    <property type="match status" value="1"/>
</dbReference>
<evidence type="ECO:0000256" key="1">
    <source>
        <dbReference type="ARBA" id="ARBA00022679"/>
    </source>
</evidence>
<evidence type="ECO:0000256" key="4">
    <source>
        <dbReference type="ARBA" id="ARBA00022741"/>
    </source>
</evidence>
<comment type="catalytic activity">
    <reaction evidence="8 10">
        <text>AMP + ATP = 2 ADP</text>
        <dbReference type="Rhea" id="RHEA:12973"/>
        <dbReference type="ChEBI" id="CHEBI:30616"/>
        <dbReference type="ChEBI" id="CHEBI:456215"/>
        <dbReference type="ChEBI" id="CHEBI:456216"/>
        <dbReference type="EC" id="2.7.4.3"/>
    </reaction>
</comment>
<dbReference type="SUPFAM" id="SSF52540">
    <property type="entry name" value="P-loop containing nucleoside triphosphate hydrolases"/>
    <property type="match status" value="1"/>
</dbReference>
<dbReference type="SUPFAM" id="SSF57774">
    <property type="entry name" value="Microbial and mitochondrial ADK, insert 'zinc finger' domain"/>
    <property type="match status" value="1"/>
</dbReference>
<feature type="binding site" evidence="8">
    <location>
        <position position="36"/>
    </location>
    <ligand>
        <name>AMP</name>
        <dbReference type="ChEBI" id="CHEBI:456215"/>
    </ligand>
</feature>
<dbReference type="GO" id="GO:0005737">
    <property type="term" value="C:cytoplasm"/>
    <property type="evidence" value="ECO:0007669"/>
    <property type="project" value="UniProtKB-SubCell"/>
</dbReference>
<dbReference type="GO" id="GO:0008270">
    <property type="term" value="F:zinc ion binding"/>
    <property type="evidence" value="ECO:0007669"/>
    <property type="project" value="UniProtKB-UniRule"/>
</dbReference>
<evidence type="ECO:0000259" key="11">
    <source>
        <dbReference type="Pfam" id="PF05191"/>
    </source>
</evidence>
<feature type="binding site" evidence="8">
    <location>
        <position position="191"/>
    </location>
    <ligand>
        <name>ATP</name>
        <dbReference type="ChEBI" id="CHEBI:30616"/>
    </ligand>
</feature>
<keyword evidence="1 8" id="KW-0808">Transferase</keyword>
<comment type="similarity">
    <text evidence="8 9">Belongs to the adenylate kinase family.</text>
</comment>
<evidence type="ECO:0000313" key="13">
    <source>
        <dbReference type="Proteomes" id="UP000886884"/>
    </source>
</evidence>
<feature type="binding site" evidence="8">
    <location>
        <begin position="10"/>
        <end position="15"/>
    </location>
    <ligand>
        <name>ATP</name>
        <dbReference type="ChEBI" id="CHEBI:30616"/>
    </ligand>
</feature>
<comment type="function">
    <text evidence="8">Catalyzes the reversible transfer of the terminal phosphate group between ATP and AMP. Plays an important role in cellular energy homeostasis and in adenine nucleotide metabolism.</text>
</comment>
<dbReference type="Gene3D" id="3.40.50.300">
    <property type="entry name" value="P-loop containing nucleotide triphosphate hydrolases"/>
    <property type="match status" value="1"/>
</dbReference>
<dbReference type="EMBL" id="DVOT01000020">
    <property type="protein sequence ID" value="HIV26554.1"/>
    <property type="molecule type" value="Genomic_DNA"/>
</dbReference>
<dbReference type="Proteomes" id="UP000886884">
    <property type="component" value="Unassembled WGS sequence"/>
</dbReference>